<evidence type="ECO:0008006" key="6">
    <source>
        <dbReference type="Google" id="ProtNLM"/>
    </source>
</evidence>
<name>A0A0G4NL90_VERLO</name>
<protein>
    <recommendedName>
        <fullName evidence="6">BZIP domain-containing protein</fullName>
    </recommendedName>
</protein>
<evidence type="ECO:0000313" key="3">
    <source>
        <dbReference type="EMBL" id="CRK47237.1"/>
    </source>
</evidence>
<reference evidence="4 5" key="1">
    <citation type="submission" date="2015-05" db="EMBL/GenBank/DDBJ databases">
        <authorList>
            <person name="Fogelqvist Johan"/>
        </authorList>
    </citation>
    <scope>NUCLEOTIDE SEQUENCE [LARGE SCALE GENOMIC DNA]</scope>
    <source>
        <strain evidence="2">VL1</strain>
        <strain evidence="3">VL2</strain>
    </source>
</reference>
<dbReference type="PANTHER" id="PTHR37012:SF7">
    <property type="entry name" value="B-ZIP TRANSCRIPTION FACTOR (EUROFUNG)-RELATED"/>
    <property type="match status" value="1"/>
</dbReference>
<evidence type="ECO:0000313" key="4">
    <source>
        <dbReference type="Proteomes" id="UP000044602"/>
    </source>
</evidence>
<gene>
    <name evidence="2" type="ORF">BN1708_010616</name>
    <name evidence="3" type="ORF">BN1723_007414</name>
</gene>
<evidence type="ECO:0000256" key="1">
    <source>
        <dbReference type="SAM" id="MobiDB-lite"/>
    </source>
</evidence>
<feature type="region of interest" description="Disordered" evidence="1">
    <location>
        <begin position="138"/>
        <end position="164"/>
    </location>
</feature>
<evidence type="ECO:0000313" key="2">
    <source>
        <dbReference type="EMBL" id="CRK12771.1"/>
    </source>
</evidence>
<keyword evidence="4" id="KW-1185">Reference proteome</keyword>
<dbReference type="Proteomes" id="UP000045706">
    <property type="component" value="Unassembled WGS sequence"/>
</dbReference>
<dbReference type="InterPro" id="IPR021833">
    <property type="entry name" value="DUF3425"/>
</dbReference>
<dbReference type="EMBL" id="CVQH01004002">
    <property type="protein sequence ID" value="CRK12771.1"/>
    <property type="molecule type" value="Genomic_DNA"/>
</dbReference>
<organism evidence="3 5">
    <name type="scientific">Verticillium longisporum</name>
    <name type="common">Verticillium dahliae var. longisporum</name>
    <dbReference type="NCBI Taxonomy" id="100787"/>
    <lineage>
        <taxon>Eukaryota</taxon>
        <taxon>Fungi</taxon>
        <taxon>Dikarya</taxon>
        <taxon>Ascomycota</taxon>
        <taxon>Pezizomycotina</taxon>
        <taxon>Sordariomycetes</taxon>
        <taxon>Hypocreomycetidae</taxon>
        <taxon>Glomerellales</taxon>
        <taxon>Plectosphaerellaceae</taxon>
        <taxon>Verticillium</taxon>
    </lineage>
</organism>
<dbReference type="CDD" id="cd14688">
    <property type="entry name" value="bZIP_YAP"/>
    <property type="match status" value="1"/>
</dbReference>
<evidence type="ECO:0000313" key="5">
    <source>
        <dbReference type="Proteomes" id="UP000045706"/>
    </source>
</evidence>
<dbReference type="EMBL" id="CVQI01036384">
    <property type="protein sequence ID" value="CRK47237.1"/>
    <property type="molecule type" value="Genomic_DNA"/>
</dbReference>
<dbReference type="Pfam" id="PF11905">
    <property type="entry name" value="DUF3425"/>
    <property type="match status" value="1"/>
</dbReference>
<accession>A0A0G4NL90</accession>
<feature type="compositionally biased region" description="Basic and acidic residues" evidence="1">
    <location>
        <begin position="24"/>
        <end position="34"/>
    </location>
</feature>
<feature type="compositionally biased region" description="Basic and acidic residues" evidence="1">
    <location>
        <begin position="144"/>
        <end position="161"/>
    </location>
</feature>
<dbReference type="AlphaFoldDB" id="A0A0G4NL90"/>
<feature type="region of interest" description="Disordered" evidence="1">
    <location>
        <begin position="1"/>
        <end position="34"/>
    </location>
</feature>
<dbReference type="PANTHER" id="PTHR37012">
    <property type="entry name" value="B-ZIP TRANSCRIPTION FACTOR (EUROFUNG)-RELATED"/>
    <property type="match status" value="1"/>
</dbReference>
<sequence>MSAVPKTNIKDETPKVSAQRLKKRELDRKAQRVARERTRSRIAHLEELVGHLSQDNTNAEVSHLMERLLRRTQERDKLFGVLASLSTTIRHHIDTMTASQADESSSVVVAAMQAPSNRSERDLNERVFNVSPVDRQAQAQAQVRAHDHSSLTTSPEHHERPSQQAVPHPYAVDFLVWPGIRDRFVFSQHRYCMNEFWNLFRLNLKLVWQLGFNACFIQNTTTGRFGLAPLFEERIRNIKAWTMNADILNQYPELADDIPLFTDMSAKPSTPQIALAQQQVRCGITPRPIKRDVDEPAELMPQQQQQRQQAKDDLTKSSALAFADNECMLQSPNVHVTKAGQPTYNYDQFSTVVPKTLGAASLSPMEQHVYTGGSWFYTSCQP</sequence>
<proteinExistence type="predicted"/>
<dbReference type="Proteomes" id="UP000044602">
    <property type="component" value="Unassembled WGS sequence"/>
</dbReference>